<dbReference type="FunFam" id="3.40.50.12160:FF:000002">
    <property type="entry name" value="Ribosomal protein S12 methylthiotransferase RimO"/>
    <property type="match status" value="1"/>
</dbReference>
<dbReference type="PANTHER" id="PTHR43837:SF1">
    <property type="entry name" value="RIBOSOMAL PROTEIN US12 METHYLTHIOTRANSFERASE RIMO"/>
    <property type="match status" value="1"/>
</dbReference>
<comment type="catalytic activity">
    <reaction evidence="8">
        <text>L-aspartate(89)-[ribosomal protein uS12]-hydrogen + (sulfur carrier)-SH + AH2 + 2 S-adenosyl-L-methionine = 3-methylsulfanyl-L-aspartate(89)-[ribosomal protein uS12]-hydrogen + (sulfur carrier)-H + 5'-deoxyadenosine + L-methionine + A + S-adenosyl-L-homocysteine + 2 H(+)</text>
        <dbReference type="Rhea" id="RHEA:37087"/>
        <dbReference type="Rhea" id="RHEA-COMP:10460"/>
        <dbReference type="Rhea" id="RHEA-COMP:10461"/>
        <dbReference type="Rhea" id="RHEA-COMP:14737"/>
        <dbReference type="Rhea" id="RHEA-COMP:14739"/>
        <dbReference type="ChEBI" id="CHEBI:13193"/>
        <dbReference type="ChEBI" id="CHEBI:15378"/>
        <dbReference type="ChEBI" id="CHEBI:17319"/>
        <dbReference type="ChEBI" id="CHEBI:17499"/>
        <dbReference type="ChEBI" id="CHEBI:29917"/>
        <dbReference type="ChEBI" id="CHEBI:29961"/>
        <dbReference type="ChEBI" id="CHEBI:57844"/>
        <dbReference type="ChEBI" id="CHEBI:57856"/>
        <dbReference type="ChEBI" id="CHEBI:59789"/>
        <dbReference type="ChEBI" id="CHEBI:64428"/>
        <dbReference type="ChEBI" id="CHEBI:73599"/>
        <dbReference type="EC" id="2.8.4.4"/>
    </reaction>
</comment>
<evidence type="ECO:0000256" key="8">
    <source>
        <dbReference type="HAMAP-Rule" id="MF_01865"/>
    </source>
</evidence>
<protein>
    <recommendedName>
        <fullName evidence="8">Ribosomal protein uS12 methylthiotransferase RimO</fullName>
        <shortName evidence="8">uS12 MTTase</shortName>
        <shortName evidence="8">uS12 methylthiotransferase</shortName>
        <ecNumber evidence="8">2.8.4.4</ecNumber>
    </recommendedName>
    <alternativeName>
        <fullName evidence="8">Ribosomal protein uS12 (aspartate-C(3))-methylthiotransferase</fullName>
    </alternativeName>
    <alternativeName>
        <fullName evidence="8">Ribosome maturation factor RimO</fullName>
    </alternativeName>
</protein>
<dbReference type="PROSITE" id="PS01278">
    <property type="entry name" value="MTTASE_RADICAL"/>
    <property type="match status" value="1"/>
</dbReference>
<evidence type="ECO:0000256" key="5">
    <source>
        <dbReference type="ARBA" id="ARBA00022723"/>
    </source>
</evidence>
<comment type="function">
    <text evidence="8">Catalyzes the methylthiolation of an aspartic acid residue of ribosomal protein uS12.</text>
</comment>
<evidence type="ECO:0000256" key="4">
    <source>
        <dbReference type="ARBA" id="ARBA00022691"/>
    </source>
</evidence>
<dbReference type="SFLD" id="SFLDG01061">
    <property type="entry name" value="methylthiotransferase"/>
    <property type="match status" value="1"/>
</dbReference>
<dbReference type="PROSITE" id="PS50926">
    <property type="entry name" value="TRAM"/>
    <property type="match status" value="1"/>
</dbReference>
<evidence type="ECO:0000259" key="11">
    <source>
        <dbReference type="PROSITE" id="PS51918"/>
    </source>
</evidence>
<feature type="binding site" evidence="8">
    <location>
        <position position="19"/>
    </location>
    <ligand>
        <name>[4Fe-4S] cluster</name>
        <dbReference type="ChEBI" id="CHEBI:49883"/>
        <label>1</label>
    </ligand>
</feature>
<keyword evidence="5 8" id="KW-0479">Metal-binding</keyword>
<feature type="binding site" evidence="8">
    <location>
        <position position="153"/>
    </location>
    <ligand>
        <name>[4Fe-4S] cluster</name>
        <dbReference type="ChEBI" id="CHEBI:49883"/>
        <label>2</label>
        <note>4Fe-4S-S-AdoMet</note>
    </ligand>
</feature>
<evidence type="ECO:0000256" key="1">
    <source>
        <dbReference type="ARBA" id="ARBA00022485"/>
    </source>
</evidence>
<evidence type="ECO:0000256" key="7">
    <source>
        <dbReference type="ARBA" id="ARBA00023014"/>
    </source>
</evidence>
<name>A0A1G8AU21_9PSED</name>
<feature type="binding site" evidence="8">
    <location>
        <position position="157"/>
    </location>
    <ligand>
        <name>[4Fe-4S] cluster</name>
        <dbReference type="ChEBI" id="CHEBI:49883"/>
        <label>2</label>
        <note>4Fe-4S-S-AdoMet</note>
    </ligand>
</feature>
<comment type="similarity">
    <text evidence="8">Belongs to the methylthiotransferase family. RimO subfamily.</text>
</comment>
<dbReference type="GO" id="GO:0035599">
    <property type="term" value="F:aspartic acid methylthiotransferase activity"/>
    <property type="evidence" value="ECO:0007669"/>
    <property type="project" value="TreeGrafter"/>
</dbReference>
<dbReference type="Gene3D" id="3.40.50.12160">
    <property type="entry name" value="Methylthiotransferase, N-terminal domain"/>
    <property type="match status" value="1"/>
</dbReference>
<feature type="domain" description="TRAM" evidence="9">
    <location>
        <begin position="380"/>
        <end position="445"/>
    </location>
</feature>
<evidence type="ECO:0000313" key="13">
    <source>
        <dbReference type="Proteomes" id="UP000182894"/>
    </source>
</evidence>
<gene>
    <name evidence="8" type="primary">rimO</name>
    <name evidence="12" type="ORF">SAMN05216605_105172</name>
</gene>
<dbReference type="SFLD" id="SFLDS00029">
    <property type="entry name" value="Radical_SAM"/>
    <property type="match status" value="1"/>
</dbReference>
<dbReference type="GO" id="GO:0051539">
    <property type="term" value="F:4 iron, 4 sulfur cluster binding"/>
    <property type="evidence" value="ECO:0007669"/>
    <property type="project" value="UniProtKB-UniRule"/>
</dbReference>
<evidence type="ECO:0000313" key="12">
    <source>
        <dbReference type="EMBL" id="SDH24521.1"/>
    </source>
</evidence>
<dbReference type="GO" id="GO:0103039">
    <property type="term" value="F:protein methylthiotransferase activity"/>
    <property type="evidence" value="ECO:0007669"/>
    <property type="project" value="UniProtKB-EC"/>
</dbReference>
<dbReference type="GO" id="GO:0005840">
    <property type="term" value="C:ribosome"/>
    <property type="evidence" value="ECO:0007669"/>
    <property type="project" value="UniProtKB-KW"/>
</dbReference>
<feature type="binding site" evidence="8">
    <location>
        <position position="55"/>
    </location>
    <ligand>
        <name>[4Fe-4S] cluster</name>
        <dbReference type="ChEBI" id="CHEBI:49883"/>
        <label>1</label>
    </ligand>
</feature>
<dbReference type="GO" id="GO:0046872">
    <property type="term" value="F:metal ion binding"/>
    <property type="evidence" value="ECO:0007669"/>
    <property type="project" value="UniProtKB-KW"/>
</dbReference>
<accession>A0A1G8AU21</accession>
<reference evidence="13" key="1">
    <citation type="submission" date="2016-10" db="EMBL/GenBank/DDBJ databases">
        <authorList>
            <person name="Varghese N."/>
            <person name="Submissions S."/>
        </authorList>
    </citation>
    <scope>NUCLEOTIDE SEQUENCE [LARGE SCALE GENOMIC DNA]</scope>
    <source>
        <strain evidence="13">ATCC 700689</strain>
    </source>
</reference>
<dbReference type="FunFam" id="2.40.50.140:FF:000060">
    <property type="entry name" value="Ribosomal protein S12 methylthiotransferase RimO"/>
    <property type="match status" value="1"/>
</dbReference>
<dbReference type="GO" id="GO:0006400">
    <property type="term" value="P:tRNA modification"/>
    <property type="evidence" value="ECO:0007669"/>
    <property type="project" value="InterPro"/>
</dbReference>
<dbReference type="EMBL" id="FNCO01000005">
    <property type="protein sequence ID" value="SDH24521.1"/>
    <property type="molecule type" value="Genomic_DNA"/>
</dbReference>
<keyword evidence="2 8" id="KW-0963">Cytoplasm</keyword>
<dbReference type="FunFam" id="3.80.30.20:FF:000001">
    <property type="entry name" value="tRNA-2-methylthio-N(6)-dimethylallyladenosine synthase 2"/>
    <property type="match status" value="1"/>
</dbReference>
<dbReference type="PROSITE" id="PS51918">
    <property type="entry name" value="RADICAL_SAM"/>
    <property type="match status" value="1"/>
</dbReference>
<evidence type="ECO:0000259" key="10">
    <source>
        <dbReference type="PROSITE" id="PS51449"/>
    </source>
</evidence>
<comment type="subcellular location">
    <subcellularLocation>
        <location evidence="8">Cytoplasm</location>
    </subcellularLocation>
</comment>
<dbReference type="RefSeq" id="WP_074752687.1">
    <property type="nucleotide sequence ID" value="NZ_FNCO01000005.1"/>
</dbReference>
<feature type="domain" description="MTTase N-terminal" evidence="10">
    <location>
        <begin position="10"/>
        <end position="120"/>
    </location>
</feature>
<feature type="binding site" evidence="8">
    <location>
        <position position="84"/>
    </location>
    <ligand>
        <name>[4Fe-4S] cluster</name>
        <dbReference type="ChEBI" id="CHEBI:49883"/>
        <label>1</label>
    </ligand>
</feature>
<dbReference type="PROSITE" id="PS51449">
    <property type="entry name" value="MTTASE_N"/>
    <property type="match status" value="1"/>
</dbReference>
<dbReference type="InterPro" id="IPR005840">
    <property type="entry name" value="Ribosomal_uS12_MeSTrfase_RimO"/>
</dbReference>
<dbReference type="SFLD" id="SFLDG01082">
    <property type="entry name" value="B12-binding_domain_containing"/>
    <property type="match status" value="1"/>
</dbReference>
<sequence>MSTVTTSAAPKVGFVSLGCPKALVDSERILTQLRMEGYEVVPTYQDADVVVVNTCGFIDSAKAESLDTIGEAIAENGKVIVTGCMGVDESVIRNVHPSVLAVTGPQQYEQVVNAVHDAAPPKLDHNPLIDLVPPQGIKLTPRHYAYLKISEGCNHSCSFCIIPSMRGKLVSRPVGDVLDEAQRLVKAGVKELLVISQDTSAYGVDVKYRTGFWNGQPVKTRMTELCVALGSLGVWVRMHYVYPYPHVDEIIPLMAEGKILPYLDIPFQHASPKILKLMKRPAFEDKTLARIKKWREQCPDLIIRSTFIVGFPGETEEDFQYLLDWLTEAQLDRVGCFQYSPVEGAPANLLDAPIVPDDVKQDRWDRFMAHQQAISAARLQMKIGKEIEVLIDEVDEQGFVGRSFFDAPEIDGNVFVESDRDLKPGDKVMCRVVDADEYDLWAEPV</sequence>
<comment type="cofactor">
    <cofactor evidence="8">
        <name>[4Fe-4S] cluster</name>
        <dbReference type="ChEBI" id="CHEBI:49883"/>
    </cofactor>
    <text evidence="8">Binds 2 [4Fe-4S] clusters. One cluster is coordinated with 3 cysteines and an exchangeable S-adenosyl-L-methionine.</text>
</comment>
<dbReference type="Pfam" id="PF00919">
    <property type="entry name" value="UPF0004"/>
    <property type="match status" value="1"/>
</dbReference>
<dbReference type="InterPro" id="IPR007197">
    <property type="entry name" value="rSAM"/>
</dbReference>
<keyword evidence="4 8" id="KW-0949">S-adenosyl-L-methionine</keyword>
<dbReference type="Proteomes" id="UP000182894">
    <property type="component" value="Unassembled WGS sequence"/>
</dbReference>
<evidence type="ECO:0000256" key="6">
    <source>
        <dbReference type="ARBA" id="ARBA00023004"/>
    </source>
</evidence>
<dbReference type="InterPro" id="IPR006638">
    <property type="entry name" value="Elp3/MiaA/NifB-like_rSAM"/>
</dbReference>
<keyword evidence="13" id="KW-1185">Reference proteome</keyword>
<dbReference type="Pfam" id="PF18693">
    <property type="entry name" value="TRAM_2"/>
    <property type="match status" value="1"/>
</dbReference>
<evidence type="ECO:0000259" key="9">
    <source>
        <dbReference type="PROSITE" id="PS50926"/>
    </source>
</evidence>
<dbReference type="SFLD" id="SFLDF00274">
    <property type="entry name" value="ribosomal_protein_S12_methylth"/>
    <property type="match status" value="1"/>
</dbReference>
<feature type="binding site" evidence="8">
    <location>
        <position position="160"/>
    </location>
    <ligand>
        <name>[4Fe-4S] cluster</name>
        <dbReference type="ChEBI" id="CHEBI:49883"/>
        <label>2</label>
        <note>4Fe-4S-S-AdoMet</note>
    </ligand>
</feature>
<keyword evidence="3 8" id="KW-0808">Transferase</keyword>
<feature type="domain" description="Radical SAM core" evidence="11">
    <location>
        <begin position="139"/>
        <end position="377"/>
    </location>
</feature>
<dbReference type="InterPro" id="IPR013848">
    <property type="entry name" value="Methylthiotransferase_N"/>
</dbReference>
<evidence type="ECO:0000256" key="2">
    <source>
        <dbReference type="ARBA" id="ARBA00022490"/>
    </source>
</evidence>
<organism evidence="12 13">
    <name type="scientific">Pseudomonas abietaniphila</name>
    <dbReference type="NCBI Taxonomy" id="89065"/>
    <lineage>
        <taxon>Bacteria</taxon>
        <taxon>Pseudomonadati</taxon>
        <taxon>Pseudomonadota</taxon>
        <taxon>Gammaproteobacteria</taxon>
        <taxon>Pseudomonadales</taxon>
        <taxon>Pseudomonadaceae</taxon>
        <taxon>Pseudomonas</taxon>
    </lineage>
</organism>
<dbReference type="NCBIfam" id="TIGR00089">
    <property type="entry name" value="MiaB/RimO family radical SAM methylthiotransferase"/>
    <property type="match status" value="1"/>
</dbReference>
<dbReference type="InterPro" id="IPR005839">
    <property type="entry name" value="Methylthiotransferase"/>
</dbReference>
<keyword evidence="7 8" id="KW-0411">Iron-sulfur</keyword>
<dbReference type="InterPro" id="IPR012340">
    <property type="entry name" value="NA-bd_OB-fold"/>
</dbReference>
<keyword evidence="12" id="KW-0689">Ribosomal protein</keyword>
<proteinExistence type="inferred from homology"/>
<evidence type="ECO:0000256" key="3">
    <source>
        <dbReference type="ARBA" id="ARBA00022679"/>
    </source>
</evidence>
<dbReference type="STRING" id="89065.SAMN05216605_105172"/>
<dbReference type="SUPFAM" id="SSF102114">
    <property type="entry name" value="Radical SAM enzymes"/>
    <property type="match status" value="1"/>
</dbReference>
<dbReference type="CDD" id="cd01335">
    <property type="entry name" value="Radical_SAM"/>
    <property type="match status" value="1"/>
</dbReference>
<keyword evidence="12" id="KW-0687">Ribonucleoprotein</keyword>
<dbReference type="AlphaFoldDB" id="A0A1G8AU21"/>
<dbReference type="SMART" id="SM00729">
    <property type="entry name" value="Elp3"/>
    <property type="match status" value="1"/>
</dbReference>
<keyword evidence="6 8" id="KW-0408">Iron</keyword>
<dbReference type="InterPro" id="IPR023404">
    <property type="entry name" value="rSAM_horseshoe"/>
</dbReference>
<dbReference type="Gene3D" id="2.40.50.140">
    <property type="entry name" value="Nucleic acid-binding proteins"/>
    <property type="match status" value="1"/>
</dbReference>
<keyword evidence="1 8" id="KW-0004">4Fe-4S</keyword>
<dbReference type="InterPro" id="IPR058240">
    <property type="entry name" value="rSAM_sf"/>
</dbReference>
<dbReference type="InterPro" id="IPR020612">
    <property type="entry name" value="Methylthiotransferase_CS"/>
</dbReference>
<dbReference type="PANTHER" id="PTHR43837">
    <property type="entry name" value="RIBOSOMAL PROTEIN S12 METHYLTHIOTRANSFERASE RIMO"/>
    <property type="match status" value="1"/>
</dbReference>
<dbReference type="Pfam" id="PF04055">
    <property type="entry name" value="Radical_SAM"/>
    <property type="match status" value="1"/>
</dbReference>
<dbReference type="EC" id="2.8.4.4" evidence="8"/>
<dbReference type="HAMAP" id="MF_01865">
    <property type="entry name" value="MTTase_RimO"/>
    <property type="match status" value="1"/>
</dbReference>
<dbReference type="NCBIfam" id="TIGR01125">
    <property type="entry name" value="30S ribosomal protein S12 methylthiotransferase RimO"/>
    <property type="match status" value="1"/>
</dbReference>
<dbReference type="InterPro" id="IPR038135">
    <property type="entry name" value="Methylthiotransferase_N_sf"/>
</dbReference>
<dbReference type="Gene3D" id="3.80.30.20">
    <property type="entry name" value="tm_1862 like domain"/>
    <property type="match status" value="1"/>
</dbReference>
<dbReference type="OrthoDB" id="9805215at2"/>
<dbReference type="GO" id="GO:0005829">
    <property type="term" value="C:cytosol"/>
    <property type="evidence" value="ECO:0007669"/>
    <property type="project" value="TreeGrafter"/>
</dbReference>
<dbReference type="InterPro" id="IPR002792">
    <property type="entry name" value="TRAM_dom"/>
</dbReference>